<reference evidence="3" key="1">
    <citation type="submission" date="2022-07" db="EMBL/GenBank/DDBJ databases">
        <title>Tahibacter sp., a new gammaproteobacterium isolated from the silt sample collected at pig farm.</title>
        <authorList>
            <person name="Chen H."/>
        </authorList>
    </citation>
    <scope>NUCLEOTIDE SEQUENCE</scope>
    <source>
        <strain evidence="3">P2K</strain>
    </source>
</reference>
<dbReference type="Pfam" id="PF03781">
    <property type="entry name" value="FGE-sulfatase"/>
    <property type="match status" value="1"/>
</dbReference>
<evidence type="ECO:0000259" key="2">
    <source>
        <dbReference type="Pfam" id="PF03781"/>
    </source>
</evidence>
<feature type="chain" id="PRO_5046231585" evidence="1">
    <location>
        <begin position="22"/>
        <end position="263"/>
    </location>
</feature>
<keyword evidence="4" id="KW-1185">Reference proteome</keyword>
<comment type="caution">
    <text evidence="3">The sequence shown here is derived from an EMBL/GenBank/DDBJ whole genome shotgun (WGS) entry which is preliminary data.</text>
</comment>
<evidence type="ECO:0000313" key="4">
    <source>
        <dbReference type="Proteomes" id="UP001165498"/>
    </source>
</evidence>
<name>A0ABT1QWF4_9GAMM</name>
<dbReference type="EMBL" id="JANFQO010000019">
    <property type="protein sequence ID" value="MCQ4166619.1"/>
    <property type="molecule type" value="Genomic_DNA"/>
</dbReference>
<feature type="domain" description="Sulfatase-modifying factor enzyme-like" evidence="2">
    <location>
        <begin position="35"/>
        <end position="254"/>
    </location>
</feature>
<feature type="signal peptide" evidence="1">
    <location>
        <begin position="1"/>
        <end position="21"/>
    </location>
</feature>
<evidence type="ECO:0000313" key="3">
    <source>
        <dbReference type="EMBL" id="MCQ4166619.1"/>
    </source>
</evidence>
<dbReference type="PANTHER" id="PTHR23150:SF19">
    <property type="entry name" value="FORMYLGLYCINE-GENERATING ENZYME"/>
    <property type="match status" value="1"/>
</dbReference>
<organism evidence="3 4">
    <name type="scientific">Tahibacter harae</name>
    <dbReference type="NCBI Taxonomy" id="2963937"/>
    <lineage>
        <taxon>Bacteria</taxon>
        <taxon>Pseudomonadati</taxon>
        <taxon>Pseudomonadota</taxon>
        <taxon>Gammaproteobacteria</taxon>
        <taxon>Lysobacterales</taxon>
        <taxon>Rhodanobacteraceae</taxon>
        <taxon>Tahibacter</taxon>
    </lineage>
</organism>
<protein>
    <submittedName>
        <fullName evidence="3">Formylglycine-generating enzyme family protein</fullName>
    </submittedName>
</protein>
<sequence length="263" mass="28525">MKRTAGLCALLAAAAAAPAVATEWAALPGATGFRTVLAYEDTQNGVRVAPFELLRHPVTNAEFLAFVRSNPQWRRGGVPAVFAESRYLQHWTADQEPGAAQSRQPVVQVSWFAAQAYCKALGARLPSWLEWEYAAAADSTRADARQDPAWRERQLTWYAQPSTTPLAPVASQPPDLHGVYDLHGLVWEWVDDAGALLISADNRDQGAADRLQFCGAGALSAADRENYAVLMRIALLSALKASDTTANLGFRCARNLPPGEKKP</sequence>
<evidence type="ECO:0000256" key="1">
    <source>
        <dbReference type="SAM" id="SignalP"/>
    </source>
</evidence>
<dbReference type="SUPFAM" id="SSF56436">
    <property type="entry name" value="C-type lectin-like"/>
    <property type="match status" value="1"/>
</dbReference>
<dbReference type="PANTHER" id="PTHR23150">
    <property type="entry name" value="SULFATASE MODIFYING FACTOR 1, 2"/>
    <property type="match status" value="1"/>
</dbReference>
<dbReference type="InterPro" id="IPR051043">
    <property type="entry name" value="Sulfatase_Mod_Factor_Kinase"/>
</dbReference>
<dbReference type="InterPro" id="IPR042095">
    <property type="entry name" value="SUMF_sf"/>
</dbReference>
<proteinExistence type="predicted"/>
<dbReference type="InterPro" id="IPR005532">
    <property type="entry name" value="SUMF_dom"/>
</dbReference>
<accession>A0ABT1QWF4</accession>
<keyword evidence="1" id="KW-0732">Signal</keyword>
<dbReference type="RefSeq" id="WP_255915807.1">
    <property type="nucleotide sequence ID" value="NZ_JANFQO010000019.1"/>
</dbReference>
<dbReference type="InterPro" id="IPR016187">
    <property type="entry name" value="CTDL_fold"/>
</dbReference>
<dbReference type="Gene3D" id="3.90.1580.10">
    <property type="entry name" value="paralog of FGE (formylglycine-generating enzyme)"/>
    <property type="match status" value="1"/>
</dbReference>
<gene>
    <name evidence="3" type="ORF">NM961_18045</name>
</gene>
<dbReference type="Proteomes" id="UP001165498">
    <property type="component" value="Unassembled WGS sequence"/>
</dbReference>